<proteinExistence type="predicted"/>
<name>A0AAW1PFL4_9CHLO</name>
<gene>
    <name evidence="3" type="ORF">WJX73_005117</name>
</gene>
<dbReference type="PANTHER" id="PTHR48060:SF21">
    <property type="entry name" value="L DOMAIN-LIKE PROTEIN"/>
    <property type="match status" value="1"/>
</dbReference>
<keyword evidence="2" id="KW-0732">Signal</keyword>
<evidence type="ECO:0000256" key="1">
    <source>
        <dbReference type="ARBA" id="ARBA00004430"/>
    </source>
</evidence>
<dbReference type="Pfam" id="PF00560">
    <property type="entry name" value="LRR_1"/>
    <property type="match status" value="1"/>
</dbReference>
<comment type="subcellular location">
    <subcellularLocation>
        <location evidence="1">Cytoplasm</location>
        <location evidence="1">Cytoskeleton</location>
        <location evidence="1">Cilium axoneme</location>
    </subcellularLocation>
</comment>
<dbReference type="InterPro" id="IPR001611">
    <property type="entry name" value="Leu-rich_rpt"/>
</dbReference>
<reference evidence="3 4" key="1">
    <citation type="journal article" date="2024" name="Nat. Commun.">
        <title>Phylogenomics reveals the evolutionary origins of lichenization in chlorophyte algae.</title>
        <authorList>
            <person name="Puginier C."/>
            <person name="Libourel C."/>
            <person name="Otte J."/>
            <person name="Skaloud P."/>
            <person name="Haon M."/>
            <person name="Grisel S."/>
            <person name="Petersen M."/>
            <person name="Berrin J.G."/>
            <person name="Delaux P.M."/>
            <person name="Dal Grande F."/>
            <person name="Keller J."/>
        </authorList>
    </citation>
    <scope>NUCLEOTIDE SEQUENCE [LARGE SCALE GENOMIC DNA]</scope>
    <source>
        <strain evidence="3 4">SAG 2036</strain>
    </source>
</reference>
<dbReference type="InterPro" id="IPR053211">
    <property type="entry name" value="DNA_repair-toleration"/>
</dbReference>
<evidence type="ECO:0000313" key="4">
    <source>
        <dbReference type="Proteomes" id="UP001465755"/>
    </source>
</evidence>
<dbReference type="PANTHER" id="PTHR48060">
    <property type="entry name" value="DNA DAMAGE-REPAIR/TOLERATION PROTEIN DRT100"/>
    <property type="match status" value="1"/>
</dbReference>
<accession>A0AAW1PFL4</accession>
<protein>
    <submittedName>
        <fullName evidence="3">Uncharacterized protein</fullName>
    </submittedName>
</protein>
<dbReference type="AlphaFoldDB" id="A0AAW1PFL4"/>
<evidence type="ECO:0000313" key="3">
    <source>
        <dbReference type="EMBL" id="KAK9807185.1"/>
    </source>
</evidence>
<sequence>MEQSSVGIKWQLQGYAEEASLSLLQAQQSALSQLYQSCCVTQGACANWPRAGSETNFNFCGVTNQRCDAQGCLVGLNFTGMNLTCALPSAQLSTFTALESLSLSGVALTNQLPEFASTAAVQSLTANASQVTGSVPVGASGAQSLVQLTLGGNNLRGSLSQGLAQATNLKQLNLSNNLLLGSVPSGFVTNGNLNILDLGRNSFRSLDVVWTGRVSGQAATSGLEYVDLSFNNLQVLTY</sequence>
<dbReference type="EMBL" id="JALJOQ010000033">
    <property type="protein sequence ID" value="KAK9807185.1"/>
    <property type="molecule type" value="Genomic_DNA"/>
</dbReference>
<organism evidence="3 4">
    <name type="scientific">Symbiochloris irregularis</name>
    <dbReference type="NCBI Taxonomy" id="706552"/>
    <lineage>
        <taxon>Eukaryota</taxon>
        <taxon>Viridiplantae</taxon>
        <taxon>Chlorophyta</taxon>
        <taxon>core chlorophytes</taxon>
        <taxon>Trebouxiophyceae</taxon>
        <taxon>Trebouxiales</taxon>
        <taxon>Trebouxiaceae</taxon>
        <taxon>Symbiochloris</taxon>
    </lineage>
</organism>
<dbReference type="Proteomes" id="UP001465755">
    <property type="component" value="Unassembled WGS sequence"/>
</dbReference>
<dbReference type="GO" id="GO:0005930">
    <property type="term" value="C:axoneme"/>
    <property type="evidence" value="ECO:0007669"/>
    <property type="project" value="UniProtKB-SubCell"/>
</dbReference>
<dbReference type="SUPFAM" id="SSF52058">
    <property type="entry name" value="L domain-like"/>
    <property type="match status" value="1"/>
</dbReference>
<comment type="caution">
    <text evidence="3">The sequence shown here is derived from an EMBL/GenBank/DDBJ whole genome shotgun (WGS) entry which is preliminary data.</text>
</comment>
<evidence type="ECO:0000256" key="2">
    <source>
        <dbReference type="ARBA" id="ARBA00022729"/>
    </source>
</evidence>
<dbReference type="InterPro" id="IPR032675">
    <property type="entry name" value="LRR_dom_sf"/>
</dbReference>
<dbReference type="Gene3D" id="3.80.10.10">
    <property type="entry name" value="Ribonuclease Inhibitor"/>
    <property type="match status" value="1"/>
</dbReference>
<keyword evidence="4" id="KW-1185">Reference proteome</keyword>